<feature type="chain" id="PRO_5040112776" evidence="2">
    <location>
        <begin position="20"/>
        <end position="139"/>
    </location>
</feature>
<name>A0A9N9BFZ5_9GLOM</name>
<evidence type="ECO:0000313" key="4">
    <source>
        <dbReference type="Proteomes" id="UP000789831"/>
    </source>
</evidence>
<keyword evidence="4" id="KW-1185">Reference proteome</keyword>
<gene>
    <name evidence="3" type="ORF">AGERDE_LOCUS7228</name>
</gene>
<dbReference type="EMBL" id="CAJVPL010001279">
    <property type="protein sequence ID" value="CAG8562630.1"/>
    <property type="molecule type" value="Genomic_DNA"/>
</dbReference>
<keyword evidence="2" id="KW-0732">Signal</keyword>
<reference evidence="3" key="1">
    <citation type="submission" date="2021-06" db="EMBL/GenBank/DDBJ databases">
        <authorList>
            <person name="Kallberg Y."/>
            <person name="Tangrot J."/>
            <person name="Rosling A."/>
        </authorList>
    </citation>
    <scope>NUCLEOTIDE SEQUENCE</scope>
    <source>
        <strain evidence="3">MT106</strain>
    </source>
</reference>
<proteinExistence type="predicted"/>
<evidence type="ECO:0000256" key="2">
    <source>
        <dbReference type="SAM" id="SignalP"/>
    </source>
</evidence>
<comment type="caution">
    <text evidence="3">The sequence shown here is derived from an EMBL/GenBank/DDBJ whole genome shotgun (WGS) entry which is preliminary data.</text>
</comment>
<sequence length="139" mass="15990">MNANIFAVLYPIFFTLAFANTEKRSFFQPHPKHESNSNSSSQTNASSTSVNDKTYIPESENVDTSMKNITANYHNKLQSSESEIEETEYNDECYQPCCRRCLTLRWGPQLVRRCLFQCAEKCGIDDGRSEKELRNICLI</sequence>
<evidence type="ECO:0000256" key="1">
    <source>
        <dbReference type="SAM" id="MobiDB-lite"/>
    </source>
</evidence>
<organism evidence="3 4">
    <name type="scientific">Ambispora gerdemannii</name>
    <dbReference type="NCBI Taxonomy" id="144530"/>
    <lineage>
        <taxon>Eukaryota</taxon>
        <taxon>Fungi</taxon>
        <taxon>Fungi incertae sedis</taxon>
        <taxon>Mucoromycota</taxon>
        <taxon>Glomeromycotina</taxon>
        <taxon>Glomeromycetes</taxon>
        <taxon>Archaeosporales</taxon>
        <taxon>Ambisporaceae</taxon>
        <taxon>Ambispora</taxon>
    </lineage>
</organism>
<feature type="region of interest" description="Disordered" evidence="1">
    <location>
        <begin position="28"/>
        <end position="61"/>
    </location>
</feature>
<evidence type="ECO:0000313" key="3">
    <source>
        <dbReference type="EMBL" id="CAG8562630.1"/>
    </source>
</evidence>
<protein>
    <submittedName>
        <fullName evidence="3">12052_t:CDS:1</fullName>
    </submittedName>
</protein>
<feature type="signal peptide" evidence="2">
    <location>
        <begin position="1"/>
        <end position="19"/>
    </location>
</feature>
<accession>A0A9N9BFZ5</accession>
<feature type="compositionally biased region" description="Low complexity" evidence="1">
    <location>
        <begin position="36"/>
        <end position="51"/>
    </location>
</feature>
<dbReference type="Proteomes" id="UP000789831">
    <property type="component" value="Unassembled WGS sequence"/>
</dbReference>
<dbReference type="AlphaFoldDB" id="A0A9N9BFZ5"/>